<evidence type="ECO:0000256" key="1">
    <source>
        <dbReference type="ARBA" id="ARBA00022729"/>
    </source>
</evidence>
<evidence type="ECO:0000313" key="2">
    <source>
        <dbReference type="EMBL" id="CAF3762916.1"/>
    </source>
</evidence>
<evidence type="ECO:0000313" key="4">
    <source>
        <dbReference type="Proteomes" id="UP000663865"/>
    </source>
</evidence>
<proteinExistence type="predicted"/>
<evidence type="ECO:0000313" key="3">
    <source>
        <dbReference type="EMBL" id="CAF4629053.1"/>
    </source>
</evidence>
<gene>
    <name evidence="2" type="ORF">KIK155_LOCUS30369</name>
    <name evidence="3" type="ORF">TOA249_LOCUS12477</name>
</gene>
<dbReference type="Pfam" id="PF13517">
    <property type="entry name" value="FG-GAP_3"/>
    <property type="match status" value="1"/>
</dbReference>
<dbReference type="EMBL" id="CAJOBS010000707">
    <property type="protein sequence ID" value="CAF4629053.1"/>
    <property type="molecule type" value="Genomic_DNA"/>
</dbReference>
<sequence>MVRNDVTVNLGDLARSCFCKGCRDTFKSLARTSISYDSRSKSVIIVDLNNDTQPDFVVANSGTDNIRVFYRYPIGTFDNQKIYAVATACQAYAVVAGDFNRDKRVDIMVACHSANNLVLLLA</sequence>
<comment type="caution">
    <text evidence="2">The sequence shown here is derived from an EMBL/GenBank/DDBJ whole genome shotgun (WGS) entry which is preliminary data.</text>
</comment>
<dbReference type="Gene3D" id="2.130.10.130">
    <property type="entry name" value="Integrin alpha, N-terminal"/>
    <property type="match status" value="1"/>
</dbReference>
<dbReference type="SUPFAM" id="SSF69318">
    <property type="entry name" value="Integrin alpha N-terminal domain"/>
    <property type="match status" value="1"/>
</dbReference>
<dbReference type="InterPro" id="IPR013517">
    <property type="entry name" value="FG-GAP"/>
</dbReference>
<name>A0A818Z1S8_9BILA</name>
<accession>A0A818Z1S8</accession>
<reference evidence="2" key="1">
    <citation type="submission" date="2021-02" db="EMBL/GenBank/DDBJ databases">
        <authorList>
            <person name="Nowell W R."/>
        </authorList>
    </citation>
    <scope>NUCLEOTIDE SEQUENCE</scope>
</reference>
<protein>
    <recommendedName>
        <fullName evidence="5">VCBS repeat-containing protein</fullName>
    </recommendedName>
</protein>
<keyword evidence="1" id="KW-0732">Signal</keyword>
<organism evidence="2 4">
    <name type="scientific">Rotaria socialis</name>
    <dbReference type="NCBI Taxonomy" id="392032"/>
    <lineage>
        <taxon>Eukaryota</taxon>
        <taxon>Metazoa</taxon>
        <taxon>Spiralia</taxon>
        <taxon>Gnathifera</taxon>
        <taxon>Rotifera</taxon>
        <taxon>Eurotatoria</taxon>
        <taxon>Bdelloidea</taxon>
        <taxon>Philodinida</taxon>
        <taxon>Philodinidae</taxon>
        <taxon>Rotaria</taxon>
    </lineage>
</organism>
<evidence type="ECO:0008006" key="5">
    <source>
        <dbReference type="Google" id="ProtNLM"/>
    </source>
</evidence>
<dbReference type="InterPro" id="IPR028994">
    <property type="entry name" value="Integrin_alpha_N"/>
</dbReference>
<dbReference type="AlphaFoldDB" id="A0A818Z1S8"/>
<dbReference type="Proteomes" id="UP000663838">
    <property type="component" value="Unassembled WGS sequence"/>
</dbReference>
<dbReference type="EMBL" id="CAJNYV010005595">
    <property type="protein sequence ID" value="CAF3762916.1"/>
    <property type="molecule type" value="Genomic_DNA"/>
</dbReference>
<dbReference type="Proteomes" id="UP000663865">
    <property type="component" value="Unassembled WGS sequence"/>
</dbReference>